<dbReference type="InterPro" id="IPR007452">
    <property type="entry name" value="TamB_C"/>
</dbReference>
<keyword evidence="4 5" id="KW-0472">Membrane</keyword>
<dbReference type="RefSeq" id="WP_097056026.1">
    <property type="nucleotide sequence ID" value="NZ_OCMF01000002.1"/>
</dbReference>
<gene>
    <name evidence="7" type="ORF">SAMN06296241_1784</name>
</gene>
<reference evidence="8" key="1">
    <citation type="submission" date="2017-09" db="EMBL/GenBank/DDBJ databases">
        <authorList>
            <person name="Varghese N."/>
            <person name="Submissions S."/>
        </authorList>
    </citation>
    <scope>NUCLEOTIDE SEQUENCE [LARGE SCALE GENOMIC DNA]</scope>
    <source>
        <strain evidence="8">CGMCC 1.12641</strain>
    </source>
</reference>
<organism evidence="7 8">
    <name type="scientific">Salinimicrobium sediminis</name>
    <dbReference type="NCBI Taxonomy" id="1343891"/>
    <lineage>
        <taxon>Bacteria</taxon>
        <taxon>Pseudomonadati</taxon>
        <taxon>Bacteroidota</taxon>
        <taxon>Flavobacteriia</taxon>
        <taxon>Flavobacteriales</taxon>
        <taxon>Flavobacteriaceae</taxon>
        <taxon>Salinimicrobium</taxon>
    </lineage>
</organism>
<accession>A0A285X4P4</accession>
<evidence type="ECO:0000256" key="5">
    <source>
        <dbReference type="SAM" id="Phobius"/>
    </source>
</evidence>
<dbReference type="GO" id="GO:0005886">
    <property type="term" value="C:plasma membrane"/>
    <property type="evidence" value="ECO:0007669"/>
    <property type="project" value="InterPro"/>
</dbReference>
<keyword evidence="2 5" id="KW-0812">Transmembrane</keyword>
<evidence type="ECO:0000313" key="7">
    <source>
        <dbReference type="EMBL" id="SOC80238.1"/>
    </source>
</evidence>
<proteinExistence type="predicted"/>
<keyword evidence="3 5" id="KW-1133">Transmembrane helix</keyword>
<name>A0A285X4P4_9FLAO</name>
<evidence type="ECO:0000259" key="6">
    <source>
        <dbReference type="Pfam" id="PF04357"/>
    </source>
</evidence>
<evidence type="ECO:0000256" key="3">
    <source>
        <dbReference type="ARBA" id="ARBA00022989"/>
    </source>
</evidence>
<dbReference type="EMBL" id="OCMF01000002">
    <property type="protein sequence ID" value="SOC80238.1"/>
    <property type="molecule type" value="Genomic_DNA"/>
</dbReference>
<feature type="domain" description="Translocation and assembly module TamB C-terminal" evidence="6">
    <location>
        <begin position="1186"/>
        <end position="1645"/>
    </location>
</feature>
<feature type="transmembrane region" description="Helical" evidence="5">
    <location>
        <begin position="20"/>
        <end position="38"/>
    </location>
</feature>
<dbReference type="OrthoDB" id="9811276at2"/>
<evidence type="ECO:0000313" key="8">
    <source>
        <dbReference type="Proteomes" id="UP000219193"/>
    </source>
</evidence>
<sequence>MEEKKKKKEKKKKGSGLKLFFKILLGILIFIFLLILFVRSPWGQNIIVDKLVSYISNKTNTVVEVDRLFITFGGDISLEGLYMEDKEGDTLIYSRSLEADIPLLPIIRGQGFRINSLDWEGGRANIKRQDTIEGFNYQFLMDAFATADSTATTTPADTTAAPMEFSLGDIDIKDLRLNYDDGYLGISSYFNVGHLMVEMQEFGLDSMEFAAGDALIEETMFRYAQTKPAPPSEGEEVPLPKFSIENLEVNRVTGTYQSVPDGILADVDIANLLLELPEANLEGTSLVVDRLDLRNSNITLKTSPTSSPVQDTNTVASASEGFQWPLWTVKTKNIDLQNIGFKYLVNGKEPTRGTFNAEALVLQDLDLNMPALVLADEILEAKVKKLNFEEASGLFLKESNFALLVTEEKMQLQDLVVQLNGNRIEGNLVVNYNSLDQFLENPENATVDLNLPTFNLDLQEIYRFQPDLRQNQYFAVLAKKGVSGSLSAEGRLAAVQIENANINWGANTSLSANGTIFNATDPDALRFDLPRVRFNSAGGDLKAFVEEDSLGIRIPDNLNLVGSFSGTPENISADAVLESSAGKIDVEGSFTSSPGIAFNADLQVTSLQVGQILQNKALGPLSLNIQASGSGGDVNSLDAVVEGTIDTLTYNNYKFNNIALKAQLEDGKGFANIDYKDKNLNMEFESFVQLDSIAPEIALNLNIIGADLHALGLSLNPVNTAMEIKGNFKGNLENFDATAVVSDGVFVYANESYLLGDVDILTHVRPDTTSLAIQNRMLDLRLNSNTDPNNFINALNRHYQSYFTTVETIDTVANPVNLDLRAQVSPSPILEEVFLPSLEAFDTINVQVDFREREKTLVGNVSLPFIKAYGTEIDSLQFRLDSNPEELVFDFGLQSLDAGPLAIKETLMEGRLVDEELNLSFISNYEGEPLLALNSKITKNEDVVRIHLEQDSLILNSNSWQIDPQNEILVGEDFYTFNEFRLSRNNQQLRISNEVPKVQKEHIGIEFQNFNLAAIFSYLNPEDQLTSGNMNGNFIIEEPFGNTGWVADLTVNEFNVMEVPLGTLSFDANAVGMDTYNYELTVKGNNADIDLAGTYLADENGGNLDMNIDLNRVNMELIEGFSMGAINNTNGNFSGNFSVTGDPLKPDYEGNLHFSEAGFTVAMLNAPFTLPDENLRIDTTGIYMEDFDIRDSRGNSFVLNGAVLTENLLNPGFDLSFSANNFMALNSTAEDFDLFYGTAVFDATGSVTGNLELPQIELDLEVLEESNITYVIPEANLEIEEREGVVIFVNRENPDRILTRRTDEVEGGAFSGFALNSYISVQEGATFKIILDEDTGDHFQASGDGDLLYDIYPNGRTTLSGRMEINDGYYEMSLYNLVTRRFEILEGSTVVWSGDPMDADLDITAVYNVEASASGLMAAQITSQPLGDQDQYRQELDFLVYLRIGGEISAPKLSFGLDMPEDEQGALSGQVYGRVQQVNQQENELNKQVFSLLVLNRFFPSSGSPGTEGGTLSFARDNLNEALSDQLNVFSDRLMGETGIDLNFGLNSFTDYQGESPQERTQLDITAQRSFMDDRLIVSVGSEVDVQGSSPVEEANPLIGKVSLDYLLTKDGRFRIQAFRRNSYENIIEGQVIISGLALIFTQEFNQFRELWNEVFNPGAGKEEEEEEEEEQSEE</sequence>
<protein>
    <recommendedName>
        <fullName evidence="6">Translocation and assembly module TamB C-terminal domain-containing protein</fullName>
    </recommendedName>
</protein>
<evidence type="ECO:0000256" key="1">
    <source>
        <dbReference type="ARBA" id="ARBA00004167"/>
    </source>
</evidence>
<keyword evidence="8" id="KW-1185">Reference proteome</keyword>
<dbReference type="Proteomes" id="UP000219193">
    <property type="component" value="Unassembled WGS sequence"/>
</dbReference>
<dbReference type="PANTHER" id="PTHR36985">
    <property type="entry name" value="TRANSLOCATION AND ASSEMBLY MODULE SUBUNIT TAMB"/>
    <property type="match status" value="1"/>
</dbReference>
<dbReference type="PANTHER" id="PTHR36985:SF1">
    <property type="entry name" value="TRANSLOCATION AND ASSEMBLY MODULE SUBUNIT TAMB"/>
    <property type="match status" value="1"/>
</dbReference>
<evidence type="ECO:0000256" key="4">
    <source>
        <dbReference type="ARBA" id="ARBA00023136"/>
    </source>
</evidence>
<evidence type="ECO:0000256" key="2">
    <source>
        <dbReference type="ARBA" id="ARBA00022692"/>
    </source>
</evidence>
<dbReference type="GO" id="GO:0009306">
    <property type="term" value="P:protein secretion"/>
    <property type="evidence" value="ECO:0007669"/>
    <property type="project" value="InterPro"/>
</dbReference>
<comment type="subcellular location">
    <subcellularLocation>
        <location evidence="1">Membrane</location>
        <topology evidence="1">Single-pass membrane protein</topology>
    </subcellularLocation>
</comment>
<dbReference type="Pfam" id="PF04357">
    <property type="entry name" value="TamB"/>
    <property type="match status" value="1"/>
</dbReference>